<reference evidence="2 3" key="1">
    <citation type="journal article" date="2021" name="Microorganisms">
        <title>Acidisoma silvae sp. nov. and Acidisomacellulosilytica sp. nov., Two Acidophilic Bacteria Isolated from Decaying Wood, Hydrolyzing Cellulose and Producing Poly-3-hydroxybutyrate.</title>
        <authorList>
            <person name="Mieszkin S."/>
            <person name="Pouder E."/>
            <person name="Uroz S."/>
            <person name="Simon-Colin C."/>
            <person name="Alain K."/>
        </authorList>
    </citation>
    <scope>NUCLEOTIDE SEQUENCE [LARGE SCALE GENOMIC DNA]</scope>
    <source>
        <strain evidence="2 3">HW T5.17</strain>
    </source>
</reference>
<sequence length="220" mass="23939">MTKSPRQRERAVLQAVIPGLEAEGFEVFLQPGAQLLPPFMAGYRPDAIALKPGRKIAIEVTAGGGDRPNRPALQKIQAIFASQRDWEFQILYAPPSSSDPDLAPEPKEAIFATLRRLPSLLDQGGAVAALLTGWSAFEAAARRLMPDDFERPQSPSRMLETLAFSGAVTPDEADLLRDLGRRRNQAAHGKLDVTITPAQLEQLIAVTRVLLELTEPADAV</sequence>
<comment type="caution">
    <text evidence="2">The sequence shown here is derived from an EMBL/GenBank/DDBJ whole genome shotgun (WGS) entry which is preliminary data.</text>
</comment>
<keyword evidence="3" id="KW-1185">Reference proteome</keyword>
<evidence type="ECO:0000313" key="3">
    <source>
        <dbReference type="Proteomes" id="UP000721844"/>
    </source>
</evidence>
<accession>A0A964E322</accession>
<organism evidence="2 3">
    <name type="scientific">Acidisoma cellulosilyticum</name>
    <dbReference type="NCBI Taxonomy" id="2802395"/>
    <lineage>
        <taxon>Bacteria</taxon>
        <taxon>Pseudomonadati</taxon>
        <taxon>Pseudomonadota</taxon>
        <taxon>Alphaproteobacteria</taxon>
        <taxon>Acetobacterales</taxon>
        <taxon>Acidocellaceae</taxon>
        <taxon>Acidisoma</taxon>
    </lineage>
</organism>
<dbReference type="EMBL" id="JAESVA010000002">
    <property type="protein sequence ID" value="MCB8879914.1"/>
    <property type="molecule type" value="Genomic_DNA"/>
</dbReference>
<dbReference type="RefSeq" id="WP_227306529.1">
    <property type="nucleotide sequence ID" value="NZ_JAESVA010000002.1"/>
</dbReference>
<protein>
    <recommendedName>
        <fullName evidence="1">REase AHJR-like domain-containing protein</fullName>
    </recommendedName>
</protein>
<evidence type="ECO:0000259" key="1">
    <source>
        <dbReference type="Pfam" id="PF18743"/>
    </source>
</evidence>
<gene>
    <name evidence="2" type="ORF">ACELLULO517_06685</name>
</gene>
<dbReference type="AlphaFoldDB" id="A0A964E322"/>
<name>A0A964E322_9PROT</name>
<dbReference type="Pfam" id="PF18743">
    <property type="entry name" value="AHJR-like"/>
    <property type="match status" value="1"/>
</dbReference>
<feature type="domain" description="REase AHJR-like" evidence="1">
    <location>
        <begin position="2"/>
        <end position="97"/>
    </location>
</feature>
<evidence type="ECO:0000313" key="2">
    <source>
        <dbReference type="EMBL" id="MCB8879914.1"/>
    </source>
</evidence>
<dbReference type="Proteomes" id="UP000721844">
    <property type="component" value="Unassembled WGS sequence"/>
</dbReference>
<proteinExistence type="predicted"/>
<dbReference type="InterPro" id="IPR040902">
    <property type="entry name" value="AHJR-like"/>
</dbReference>